<keyword evidence="2" id="KW-1185">Reference proteome</keyword>
<dbReference type="EMBL" id="JWZT01001101">
    <property type="protein sequence ID" value="KII72792.1"/>
    <property type="molecule type" value="Genomic_DNA"/>
</dbReference>
<sequence>MKVVANQTSKTIWSLSKHFENRYKRFTLFLNLNLRECSCQFTFQIRFSSPSHDGIMPKSLAAISEIRRLRREFSIYRCVSECLSLRRTFLLEEGDPSHIRYSQIDGYHSAVEMMQIRKDAIVPCTKANDKDLQRCWFTKYDVSQL</sequence>
<name>A0A0C2NFJ5_THEKT</name>
<evidence type="ECO:0000313" key="1">
    <source>
        <dbReference type="EMBL" id="KII72792.1"/>
    </source>
</evidence>
<dbReference type="AlphaFoldDB" id="A0A0C2NFJ5"/>
<protein>
    <submittedName>
        <fullName evidence="1">Uncharacterized protein</fullName>
    </submittedName>
</protein>
<comment type="caution">
    <text evidence="1">The sequence shown here is derived from an EMBL/GenBank/DDBJ whole genome shotgun (WGS) entry which is preliminary data.</text>
</comment>
<organism evidence="1 2">
    <name type="scientific">Thelohanellus kitauei</name>
    <name type="common">Myxosporean</name>
    <dbReference type="NCBI Taxonomy" id="669202"/>
    <lineage>
        <taxon>Eukaryota</taxon>
        <taxon>Metazoa</taxon>
        <taxon>Cnidaria</taxon>
        <taxon>Myxozoa</taxon>
        <taxon>Myxosporea</taxon>
        <taxon>Bivalvulida</taxon>
        <taxon>Platysporina</taxon>
        <taxon>Myxobolidae</taxon>
        <taxon>Thelohanellus</taxon>
    </lineage>
</organism>
<reference evidence="1 2" key="1">
    <citation type="journal article" date="2014" name="Genome Biol. Evol.">
        <title>The genome of the myxosporean Thelohanellus kitauei shows adaptations to nutrient acquisition within its fish host.</title>
        <authorList>
            <person name="Yang Y."/>
            <person name="Xiong J."/>
            <person name="Zhou Z."/>
            <person name="Huo F."/>
            <person name="Miao W."/>
            <person name="Ran C."/>
            <person name="Liu Y."/>
            <person name="Zhang J."/>
            <person name="Feng J."/>
            <person name="Wang M."/>
            <person name="Wang M."/>
            <person name="Wang L."/>
            <person name="Yao B."/>
        </authorList>
    </citation>
    <scope>NUCLEOTIDE SEQUENCE [LARGE SCALE GENOMIC DNA]</scope>
    <source>
        <strain evidence="1">Wuqing</strain>
    </source>
</reference>
<accession>A0A0C2NFJ5</accession>
<gene>
    <name evidence="1" type="ORF">RF11_11719</name>
</gene>
<proteinExistence type="predicted"/>
<evidence type="ECO:0000313" key="2">
    <source>
        <dbReference type="Proteomes" id="UP000031668"/>
    </source>
</evidence>
<dbReference type="Proteomes" id="UP000031668">
    <property type="component" value="Unassembled WGS sequence"/>
</dbReference>